<evidence type="ECO:0008006" key="4">
    <source>
        <dbReference type="Google" id="ProtNLM"/>
    </source>
</evidence>
<evidence type="ECO:0000256" key="1">
    <source>
        <dbReference type="SAM" id="SignalP"/>
    </source>
</evidence>
<evidence type="ECO:0000313" key="2">
    <source>
        <dbReference type="EMBL" id="MFJ2680043.1"/>
    </source>
</evidence>
<accession>A0ABW8E2G7</accession>
<gene>
    <name evidence="2" type="ORF">ACIOWJ_18370</name>
</gene>
<evidence type="ECO:0000313" key="3">
    <source>
        <dbReference type="Proteomes" id="UP001617213"/>
    </source>
</evidence>
<proteinExistence type="predicted"/>
<comment type="caution">
    <text evidence="2">The sequence shown here is derived from an EMBL/GenBank/DDBJ whole genome shotgun (WGS) entry which is preliminary data.</text>
</comment>
<dbReference type="Proteomes" id="UP001617213">
    <property type="component" value="Unassembled WGS sequence"/>
</dbReference>
<keyword evidence="3" id="KW-1185">Reference proteome</keyword>
<reference evidence="2 3" key="1">
    <citation type="submission" date="2024-10" db="EMBL/GenBank/DDBJ databases">
        <title>The Natural Products Discovery Center: Release of the First 8490 Sequenced Strains for Exploring Actinobacteria Biosynthetic Diversity.</title>
        <authorList>
            <person name="Kalkreuter E."/>
            <person name="Kautsar S.A."/>
            <person name="Yang D."/>
            <person name="Bader C.D."/>
            <person name="Teijaro C.N."/>
            <person name="Fluegel L."/>
            <person name="Davis C.M."/>
            <person name="Simpson J.R."/>
            <person name="Lauterbach L."/>
            <person name="Steele A.D."/>
            <person name="Gui C."/>
            <person name="Meng S."/>
            <person name="Li G."/>
            <person name="Viehrig K."/>
            <person name="Ye F."/>
            <person name="Su P."/>
            <person name="Kiefer A.F."/>
            <person name="Nichols A."/>
            <person name="Cepeda A.J."/>
            <person name="Yan W."/>
            <person name="Fan B."/>
            <person name="Jiang Y."/>
            <person name="Adhikari A."/>
            <person name="Zheng C.-J."/>
            <person name="Schuster L."/>
            <person name="Cowan T.M."/>
            <person name="Smanski M.J."/>
            <person name="Chevrette M.G."/>
            <person name="De Carvalho L.P.S."/>
            <person name="Shen B."/>
        </authorList>
    </citation>
    <scope>NUCLEOTIDE SEQUENCE [LARGE SCALE GENOMIC DNA]</scope>
    <source>
        <strain evidence="2 3">NPDC087581</strain>
    </source>
</reference>
<feature type="signal peptide" evidence="1">
    <location>
        <begin position="1"/>
        <end position="23"/>
    </location>
</feature>
<sequence length="268" mass="30480">MSNTLLRYVLAVVLAAGCTALHAEPKASKNLIVGLWAMQALNEGQATVAEFRSDGQLLMHAFDCVKSTREPTNVVAYSVADNGDVINMILPTKTIELKVLTFSPEAMQFTSRTDGMEIRYDLEKVDSIDSVCERYPQLKAEQARSTPYTDSDFVAAPAIPDHPGMDRYVGKWSSSNFVMYEITRDVNGVFYLSTPSDKNWHYLYNDVHWIGNALHFQRYTYSDHEQAFRLPKHKLLTPTSLEPMLDGRMREDFILNGDPYMSFLKRMK</sequence>
<name>A0ABW8E2G7_9PSED</name>
<organism evidence="2 3">
    <name type="scientific">Pseudomonas sivasensis</name>
    <dbReference type="NCBI Taxonomy" id="1880678"/>
    <lineage>
        <taxon>Bacteria</taxon>
        <taxon>Pseudomonadati</taxon>
        <taxon>Pseudomonadota</taxon>
        <taxon>Gammaproteobacteria</taxon>
        <taxon>Pseudomonadales</taxon>
        <taxon>Pseudomonadaceae</taxon>
        <taxon>Pseudomonas</taxon>
    </lineage>
</organism>
<dbReference type="RefSeq" id="WP_401382514.1">
    <property type="nucleotide sequence ID" value="NZ_JBIUWZ010000027.1"/>
</dbReference>
<dbReference type="EMBL" id="JBIUWZ010000027">
    <property type="protein sequence ID" value="MFJ2680043.1"/>
    <property type="molecule type" value="Genomic_DNA"/>
</dbReference>
<feature type="chain" id="PRO_5047149556" description="Lipoprotein" evidence="1">
    <location>
        <begin position="24"/>
        <end position="268"/>
    </location>
</feature>
<protein>
    <recommendedName>
        <fullName evidence="4">Lipoprotein</fullName>
    </recommendedName>
</protein>
<dbReference type="PROSITE" id="PS51257">
    <property type="entry name" value="PROKAR_LIPOPROTEIN"/>
    <property type="match status" value="1"/>
</dbReference>
<keyword evidence="1" id="KW-0732">Signal</keyword>